<keyword evidence="3" id="KW-0255">Endonuclease</keyword>
<reference evidence="4" key="1">
    <citation type="submission" date="2016-06" db="EMBL/GenBank/DDBJ databases">
        <authorList>
            <person name="Rodrigo-Torres Lidia"/>
            <person name="Arahal R.David."/>
        </authorList>
    </citation>
    <scope>NUCLEOTIDE SEQUENCE [LARGE SCALE GENOMIC DNA]</scope>
    <source>
        <strain evidence="4">CECT 7223</strain>
    </source>
</reference>
<name>A0A1C3J0A0_9VIBR</name>
<evidence type="ECO:0000259" key="1">
    <source>
        <dbReference type="Pfam" id="PF13358"/>
    </source>
</evidence>
<protein>
    <submittedName>
        <fullName evidence="3">DDE superfamily endonuclease</fullName>
    </submittedName>
</protein>
<organism evidence="3 4">
    <name type="scientific">Vibrio atlanticus</name>
    <dbReference type="NCBI Taxonomy" id="693153"/>
    <lineage>
        <taxon>Bacteria</taxon>
        <taxon>Pseudomonadati</taxon>
        <taxon>Pseudomonadota</taxon>
        <taxon>Gammaproteobacteria</taxon>
        <taxon>Vibrionales</taxon>
        <taxon>Vibrionaceae</taxon>
        <taxon>Vibrio</taxon>
    </lineage>
</organism>
<feature type="domain" description="Tc1-like transposase DDE" evidence="1">
    <location>
        <begin position="63"/>
        <end position="202"/>
    </location>
</feature>
<dbReference type="EMBL" id="FLQP01000055">
    <property type="protein sequence ID" value="SBS66997.1"/>
    <property type="molecule type" value="Genomic_DNA"/>
</dbReference>
<accession>A0A1C3J0A0</accession>
<dbReference type="GO" id="GO:0004519">
    <property type="term" value="F:endonuclease activity"/>
    <property type="evidence" value="ECO:0007669"/>
    <property type="project" value="UniProtKB-KW"/>
</dbReference>
<dbReference type="Pfam" id="PF13592">
    <property type="entry name" value="HTH_33"/>
    <property type="match status" value="1"/>
</dbReference>
<feature type="domain" description="Winged helix-turn helix" evidence="2">
    <location>
        <begin position="8"/>
        <end position="45"/>
    </location>
</feature>
<gene>
    <name evidence="3" type="ORF">VAT7223_03466</name>
</gene>
<dbReference type="InterPro" id="IPR047655">
    <property type="entry name" value="Transpos_IS630-like"/>
</dbReference>
<evidence type="ECO:0000259" key="2">
    <source>
        <dbReference type="Pfam" id="PF13592"/>
    </source>
</evidence>
<evidence type="ECO:0000313" key="4">
    <source>
        <dbReference type="Proteomes" id="UP000092876"/>
    </source>
</evidence>
<proteinExistence type="predicted"/>
<dbReference type="NCBIfam" id="NF033545">
    <property type="entry name" value="transpos_IS630"/>
    <property type="match status" value="1"/>
</dbReference>
<dbReference type="Gene3D" id="3.30.420.10">
    <property type="entry name" value="Ribonuclease H-like superfamily/Ribonuclease H"/>
    <property type="match status" value="1"/>
</dbReference>
<dbReference type="Pfam" id="PF13358">
    <property type="entry name" value="DDE_3"/>
    <property type="match status" value="1"/>
</dbReference>
<sequence length="215" mass="25311">MKIIDKYYHPNSIYYLLDHMGFSWIASRSKHPKQSQQIQDDFKKIKIETVLKIPGHIGLEYVDVWFQDEARFGQQNTTTRLWATRETRPRVVKQQQFEYAYLFGSVCPERGIGEAIVVPWVNKDIMKNYLEQISKATEKGRYAVVIVDGTGWHTDDITREFNNVTTIKLPPYSPELNPIEQVWSWLRQHYLANQSFTDYDDIVSKVCRTWNGSLE</sequence>
<dbReference type="Proteomes" id="UP000092876">
    <property type="component" value="Unassembled WGS sequence"/>
</dbReference>
<evidence type="ECO:0000313" key="3">
    <source>
        <dbReference type="EMBL" id="SBS66997.1"/>
    </source>
</evidence>
<dbReference type="InterPro" id="IPR036397">
    <property type="entry name" value="RNaseH_sf"/>
</dbReference>
<dbReference type="GO" id="GO:0003676">
    <property type="term" value="F:nucleic acid binding"/>
    <property type="evidence" value="ECO:0007669"/>
    <property type="project" value="InterPro"/>
</dbReference>
<dbReference type="InterPro" id="IPR038717">
    <property type="entry name" value="Tc1-like_DDE_dom"/>
</dbReference>
<keyword evidence="3" id="KW-0540">Nuclease</keyword>
<keyword evidence="3" id="KW-0378">Hydrolase</keyword>
<dbReference type="AlphaFoldDB" id="A0A1C3J0A0"/>
<dbReference type="InterPro" id="IPR025959">
    <property type="entry name" value="Winged_HTH_dom"/>
</dbReference>